<feature type="coiled-coil region" evidence="1">
    <location>
        <begin position="1007"/>
        <end position="1062"/>
    </location>
</feature>
<evidence type="ECO:0000256" key="2">
    <source>
        <dbReference type="SAM" id="MobiDB-lite"/>
    </source>
</evidence>
<feature type="compositionally biased region" description="Low complexity" evidence="2">
    <location>
        <begin position="156"/>
        <end position="170"/>
    </location>
</feature>
<feature type="coiled-coil region" evidence="1">
    <location>
        <begin position="310"/>
        <end position="365"/>
    </location>
</feature>
<dbReference type="GeneID" id="103710551"/>
<dbReference type="AlphaFoldDB" id="A0A8B7C9F1"/>
<dbReference type="PANTHER" id="PTHR34452:SF7">
    <property type="entry name" value="MYOSIN HEAVY CHAIN-RELATED PROTEIN"/>
    <property type="match status" value="1"/>
</dbReference>
<dbReference type="PROSITE" id="PS51840">
    <property type="entry name" value="C2_NT"/>
    <property type="match status" value="1"/>
</dbReference>
<feature type="region of interest" description="Disordered" evidence="2">
    <location>
        <begin position="231"/>
        <end position="253"/>
    </location>
</feature>
<feature type="coiled-coil region" evidence="1">
    <location>
        <begin position="674"/>
        <end position="789"/>
    </location>
</feature>
<accession>A0A8B7C9F1</accession>
<feature type="compositionally biased region" description="Basic and acidic residues" evidence="2">
    <location>
        <begin position="299"/>
        <end position="308"/>
    </location>
</feature>
<evidence type="ECO:0000259" key="3">
    <source>
        <dbReference type="PROSITE" id="PS51840"/>
    </source>
</evidence>
<gene>
    <name evidence="5" type="primary">LOC103710551</name>
</gene>
<dbReference type="KEGG" id="pda:103710551"/>
<dbReference type="PANTHER" id="PTHR34452">
    <property type="entry name" value="MYOSIN HEAVY CHAIN-RELATED PROTEIN"/>
    <property type="match status" value="1"/>
</dbReference>
<feature type="compositionally biased region" description="Polar residues" evidence="2">
    <location>
        <begin position="899"/>
        <end position="913"/>
    </location>
</feature>
<feature type="coiled-coil region" evidence="1">
    <location>
        <begin position="397"/>
        <end position="459"/>
    </location>
</feature>
<feature type="domain" description="C2 NT-type" evidence="3">
    <location>
        <begin position="6"/>
        <end position="142"/>
    </location>
</feature>
<organism evidence="4 5">
    <name type="scientific">Phoenix dactylifera</name>
    <name type="common">Date palm</name>
    <dbReference type="NCBI Taxonomy" id="42345"/>
    <lineage>
        <taxon>Eukaryota</taxon>
        <taxon>Viridiplantae</taxon>
        <taxon>Streptophyta</taxon>
        <taxon>Embryophyta</taxon>
        <taxon>Tracheophyta</taxon>
        <taxon>Spermatophyta</taxon>
        <taxon>Magnoliopsida</taxon>
        <taxon>Liliopsida</taxon>
        <taxon>Arecaceae</taxon>
        <taxon>Coryphoideae</taxon>
        <taxon>Phoeniceae</taxon>
        <taxon>Phoenix</taxon>
    </lineage>
</organism>
<keyword evidence="4" id="KW-1185">Reference proteome</keyword>
<evidence type="ECO:0000313" key="5">
    <source>
        <dbReference type="RefSeq" id="XP_008794542.1"/>
    </source>
</evidence>
<dbReference type="OrthoDB" id="765176at2759"/>
<dbReference type="InterPro" id="IPR019448">
    <property type="entry name" value="NT-C2"/>
</dbReference>
<feature type="compositionally biased region" description="Low complexity" evidence="2">
    <location>
        <begin position="285"/>
        <end position="296"/>
    </location>
</feature>
<dbReference type="Pfam" id="PF10358">
    <property type="entry name" value="NT-C2"/>
    <property type="match status" value="1"/>
</dbReference>
<dbReference type="RefSeq" id="XP_008794542.1">
    <property type="nucleotide sequence ID" value="XM_008796320.4"/>
</dbReference>
<dbReference type="Proteomes" id="UP000228380">
    <property type="component" value="Unplaced"/>
</dbReference>
<proteinExistence type="predicted"/>
<sequence>MFKAARWRSEKNKVKAVFKFQFLATQIPRAGWEMVMIALVPVDVGRPTVRSEKVAVIEGTCRWANPIYETVKLVHDPKTGRVNEKVYHFLVSTTGSTKAQVIGEVAIDLADYAEVFKPTSVSLPLKASDTGAVLHVTLQRLQGNGEGRETSENGDTTVRQQRRTLQSQLSKCDDDEVTKAVDDTNGINSVEDTSLINSQSRVKFSSSRNLALHDDSNGNLSKSHSFDAISASGSDTGSVYTPKENGLKHNNIHQDSPGLLSLLSNSDAQKLMTSSGDWSGTSAPDGSTDGSTNSSGEAGMRERLDSDETLEKLRSDIVSLTRKVEVSELELQTLRKQVVKESKRGQDLSREISGLKEERDALKRECEELKFPQKRTNDDKNFTSTLQPDGEDPCSLLEEIKQELNHEKNLNANLRLQLQKTQEANSELLLAVRDLDELLEQKNREISSSKCNKVDIREEINEHFQELEYGKRRLRLQNSEHRQELLKTASGHDGEEQYAALDVLVKEGDDMKLAFSLEKKIIDLNSEVELYKKDREDLEMQMEQLALDYEILKQENHDIASKLEQSQLREQLRMQYECSAHLATINDLEAHVESLEKEFQSQAEAFEADIASLTQAKVEQEKKAIKAEEALRKTRWNNASTAERLQEEFKRLSEQMTSTFHANENLVMKTLKEASELRLQKSQVEELLEKTNEELASVKGQYHVKTQQLLNLIDFKSKETDRLLLELKDKREELENQKKSDAARIKASSEELLLLRAEIEKLKREKNLLVEQIEQKEKLVAEMELLKTSTKVNEKLLHDKDLERDLLAREITSFKEVLNKQLAELNELRHIKDGKDKMIRMLNAEIETHKVQIGDLKVSLSEDLLEKENLRKQVSDLCSDLQKKEDMITSMERKPEDSNVATNANGNLSNKQAGDTPEDGKVILTNIERFDMAQVQKGKHSLKNLKFVSTNDVKKNEDYDWCRRMGDKACIRDINGASKELVLSNNGANSEKEEGSIVPCTWNQHNMAETLSEMEVLKKQNESMEAELKDMQERYSEISLKFAEVEGERQQLVKTIRTLKNALKN</sequence>
<evidence type="ECO:0000256" key="1">
    <source>
        <dbReference type="SAM" id="Coils"/>
    </source>
</evidence>
<name>A0A8B7C9F1_PHODC</name>
<feature type="region of interest" description="Disordered" evidence="2">
    <location>
        <begin position="271"/>
        <end position="308"/>
    </location>
</feature>
<reference evidence="5" key="1">
    <citation type="submission" date="2025-08" db="UniProtKB">
        <authorList>
            <consortium name="RefSeq"/>
        </authorList>
    </citation>
    <scope>IDENTIFICATION</scope>
    <source>
        <tissue evidence="5">Young leaves</tissue>
    </source>
</reference>
<keyword evidence="1" id="KW-0175">Coiled coil</keyword>
<feature type="region of interest" description="Disordered" evidence="2">
    <location>
        <begin position="141"/>
        <end position="176"/>
    </location>
</feature>
<protein>
    <submittedName>
        <fullName evidence="5">Myosin-J heavy chain</fullName>
    </submittedName>
</protein>
<feature type="region of interest" description="Disordered" evidence="2">
    <location>
        <begin position="891"/>
        <end position="918"/>
    </location>
</feature>
<feature type="coiled-coil region" evidence="1">
    <location>
        <begin position="521"/>
        <end position="630"/>
    </location>
</feature>
<evidence type="ECO:0000313" key="4">
    <source>
        <dbReference type="Proteomes" id="UP000228380"/>
    </source>
</evidence>
<feature type="compositionally biased region" description="Polar residues" evidence="2">
    <location>
        <begin position="271"/>
        <end position="284"/>
    </location>
</feature>